<dbReference type="EMBL" id="MWDB01000008">
    <property type="protein sequence ID" value="OQB41940.1"/>
    <property type="molecule type" value="Genomic_DNA"/>
</dbReference>
<dbReference type="AlphaFoldDB" id="A0A1V5ZNT0"/>
<feature type="transmembrane region" description="Helical" evidence="1">
    <location>
        <begin position="130"/>
        <end position="149"/>
    </location>
</feature>
<reference evidence="3" key="1">
    <citation type="submission" date="2017-02" db="EMBL/GenBank/DDBJ databases">
        <title>Delving into the versatile metabolic prowess of the omnipresent phylum Bacteroidetes.</title>
        <authorList>
            <person name="Nobu M.K."/>
            <person name="Mei R."/>
            <person name="Narihiro T."/>
            <person name="Kuroda K."/>
            <person name="Liu W.-T."/>
        </authorList>
    </citation>
    <scope>NUCLEOTIDE SEQUENCE</scope>
    <source>
        <strain evidence="3">ADurb.Bin160</strain>
    </source>
</reference>
<keyword evidence="2" id="KW-0732">Signal</keyword>
<feature type="transmembrane region" description="Helical" evidence="1">
    <location>
        <begin position="184"/>
        <end position="204"/>
    </location>
</feature>
<keyword evidence="1" id="KW-0812">Transmembrane</keyword>
<evidence type="ECO:0000313" key="3">
    <source>
        <dbReference type="EMBL" id="OQB41940.1"/>
    </source>
</evidence>
<evidence type="ECO:0000256" key="1">
    <source>
        <dbReference type="SAM" id="Phobius"/>
    </source>
</evidence>
<keyword evidence="1" id="KW-0472">Membrane</keyword>
<protein>
    <submittedName>
        <fullName evidence="3">Uncharacterized protein</fullName>
    </submittedName>
</protein>
<evidence type="ECO:0000256" key="2">
    <source>
        <dbReference type="SAM" id="SignalP"/>
    </source>
</evidence>
<feature type="signal peptide" evidence="2">
    <location>
        <begin position="1"/>
        <end position="21"/>
    </location>
</feature>
<proteinExistence type="predicted"/>
<comment type="caution">
    <text evidence="3">The sequence shown here is derived from an EMBL/GenBank/DDBJ whole genome shotgun (WGS) entry which is preliminary data.</text>
</comment>
<keyword evidence="1" id="KW-1133">Transmembrane helix</keyword>
<gene>
    <name evidence="3" type="ORF">BWY04_00553</name>
</gene>
<feature type="transmembrane region" description="Helical" evidence="1">
    <location>
        <begin position="161"/>
        <end position="178"/>
    </location>
</feature>
<accession>A0A1V5ZNT0</accession>
<sequence length="214" mass="24246">MKKIKNSILVLLLAGLGSTFGQTTLFIENRDGYVETIVATKFLLEIQQDLSKIYGTTSQQWEACQNPGKRIFIGKKPFERKIKWENPFFFGVSVEGLNKDLSIRYDGKNLTNEELLSPYSSRRSSIKEDGIGILVPILIALFYAISRAVSDLKRRKKKEKIYLSLDVVVLTALCFLVYCLGLGIIYGLIVGFGLIMIPTLVYRLQLKIQNLINK</sequence>
<dbReference type="Proteomes" id="UP000485621">
    <property type="component" value="Unassembled WGS sequence"/>
</dbReference>
<organism evidence="3">
    <name type="scientific">candidate division CPR1 bacterium ADurb.Bin160</name>
    <dbReference type="NCBI Taxonomy" id="1852826"/>
    <lineage>
        <taxon>Bacteria</taxon>
        <taxon>candidate division CPR1</taxon>
    </lineage>
</organism>
<feature type="chain" id="PRO_5012980384" evidence="2">
    <location>
        <begin position="22"/>
        <end position="214"/>
    </location>
</feature>
<name>A0A1V5ZNT0_9BACT</name>